<name>A0A2H3D9U1_ARMGA</name>
<protein>
    <submittedName>
        <fullName evidence="1">Uncharacterized protein</fullName>
    </submittedName>
</protein>
<keyword evidence="2" id="KW-1185">Reference proteome</keyword>
<sequence length="106" mass="11609">MNASPISECFKLQALQSFKLRITFSRKTLHPLLSTYSPLFSLTRSSPCASHSPRSFPSAGLIVPGTNPPVAENTTIQGRDYLWFLPSLEAFLDLTRNGQALSTLPG</sequence>
<evidence type="ECO:0000313" key="2">
    <source>
        <dbReference type="Proteomes" id="UP000217790"/>
    </source>
</evidence>
<dbReference type="InParanoid" id="A0A2H3D9U1"/>
<evidence type="ECO:0000313" key="1">
    <source>
        <dbReference type="EMBL" id="PBK90564.1"/>
    </source>
</evidence>
<accession>A0A2H3D9U1</accession>
<reference evidence="2" key="1">
    <citation type="journal article" date="2017" name="Nat. Ecol. Evol.">
        <title>Genome expansion and lineage-specific genetic innovations in the forest pathogenic fungi Armillaria.</title>
        <authorList>
            <person name="Sipos G."/>
            <person name="Prasanna A.N."/>
            <person name="Walter M.C."/>
            <person name="O'Connor E."/>
            <person name="Balint B."/>
            <person name="Krizsan K."/>
            <person name="Kiss B."/>
            <person name="Hess J."/>
            <person name="Varga T."/>
            <person name="Slot J."/>
            <person name="Riley R."/>
            <person name="Boka B."/>
            <person name="Rigling D."/>
            <person name="Barry K."/>
            <person name="Lee J."/>
            <person name="Mihaltcheva S."/>
            <person name="LaButti K."/>
            <person name="Lipzen A."/>
            <person name="Waldron R."/>
            <person name="Moloney N.M."/>
            <person name="Sperisen C."/>
            <person name="Kredics L."/>
            <person name="Vagvoelgyi C."/>
            <person name="Patrignani A."/>
            <person name="Fitzpatrick D."/>
            <person name="Nagy I."/>
            <person name="Doyle S."/>
            <person name="Anderson J.B."/>
            <person name="Grigoriev I.V."/>
            <person name="Gueldener U."/>
            <person name="Muensterkoetter M."/>
            <person name="Nagy L.G."/>
        </authorList>
    </citation>
    <scope>NUCLEOTIDE SEQUENCE [LARGE SCALE GENOMIC DNA]</scope>
    <source>
        <strain evidence="2">Ar21-2</strain>
    </source>
</reference>
<proteinExistence type="predicted"/>
<dbReference type="AlphaFoldDB" id="A0A2H3D9U1"/>
<dbReference type="Proteomes" id="UP000217790">
    <property type="component" value="Unassembled WGS sequence"/>
</dbReference>
<gene>
    <name evidence="1" type="ORF">ARMGADRAFT_1014627</name>
</gene>
<organism evidence="1 2">
    <name type="scientific">Armillaria gallica</name>
    <name type="common">Bulbous honey fungus</name>
    <name type="synonym">Armillaria bulbosa</name>
    <dbReference type="NCBI Taxonomy" id="47427"/>
    <lineage>
        <taxon>Eukaryota</taxon>
        <taxon>Fungi</taxon>
        <taxon>Dikarya</taxon>
        <taxon>Basidiomycota</taxon>
        <taxon>Agaricomycotina</taxon>
        <taxon>Agaricomycetes</taxon>
        <taxon>Agaricomycetidae</taxon>
        <taxon>Agaricales</taxon>
        <taxon>Marasmiineae</taxon>
        <taxon>Physalacriaceae</taxon>
        <taxon>Armillaria</taxon>
    </lineage>
</organism>
<dbReference type="EMBL" id="KZ293665">
    <property type="protein sequence ID" value="PBK90564.1"/>
    <property type="molecule type" value="Genomic_DNA"/>
</dbReference>